<gene>
    <name evidence="3" type="ORF">QVH07_01195</name>
</gene>
<comment type="caution">
    <text evidence="3">The sequence shown here is derived from an EMBL/GenBank/DDBJ whole genome shotgun (WGS) entry which is preliminary data.</text>
</comment>
<comment type="similarity">
    <text evidence="1">Belongs to the CsgA/CsgB family.</text>
</comment>
<sequence>MKNLLIIFFLFFSISVFGQEQKRVESDPVLNPSRNVSLALIEQIGSQNESEILQQAQGPGSNEAMIVQQGEFNSGYLNQVGSGLTSELVQAGSSNSASLWLIGQNLSVFTTQNGLLNSINAYVDAESVVGIEAKFSQEGNQNSIDFAIRNSASFNPGVEQNIGISQLGNNHSVTALFENLGAPVINITQNPGFGGAGMSLNVSTLPGFKFPNK</sequence>
<evidence type="ECO:0000256" key="2">
    <source>
        <dbReference type="ARBA" id="ARBA00022729"/>
    </source>
</evidence>
<organism evidence="3 4">
    <name type="scientific">Algoriphagus sediminis</name>
    <dbReference type="NCBI Taxonomy" id="3057113"/>
    <lineage>
        <taxon>Bacteria</taxon>
        <taxon>Pseudomonadati</taxon>
        <taxon>Bacteroidota</taxon>
        <taxon>Cytophagia</taxon>
        <taxon>Cytophagales</taxon>
        <taxon>Cyclobacteriaceae</taxon>
        <taxon>Algoriphagus</taxon>
    </lineage>
</organism>
<evidence type="ECO:0000313" key="3">
    <source>
        <dbReference type="EMBL" id="MDN3202737.1"/>
    </source>
</evidence>
<accession>A0ABT7Y898</accession>
<dbReference type="RefSeq" id="WP_289998294.1">
    <property type="nucleotide sequence ID" value="NZ_JAUEPH010000001.1"/>
</dbReference>
<evidence type="ECO:0008006" key="5">
    <source>
        <dbReference type="Google" id="ProtNLM"/>
    </source>
</evidence>
<dbReference type="InterPro" id="IPR009742">
    <property type="entry name" value="Curlin_rpt"/>
</dbReference>
<dbReference type="EMBL" id="JAUEPH010000001">
    <property type="protein sequence ID" value="MDN3202737.1"/>
    <property type="molecule type" value="Genomic_DNA"/>
</dbReference>
<proteinExistence type="inferred from homology"/>
<evidence type="ECO:0000313" key="4">
    <source>
        <dbReference type="Proteomes" id="UP001171916"/>
    </source>
</evidence>
<dbReference type="Proteomes" id="UP001171916">
    <property type="component" value="Unassembled WGS sequence"/>
</dbReference>
<keyword evidence="2" id="KW-0732">Signal</keyword>
<reference evidence="3" key="1">
    <citation type="submission" date="2023-06" db="EMBL/GenBank/DDBJ databases">
        <title>Robiginitalea aurantiacus sp. nov. and Algoriphagus sediminis sp. nov., isolated from coastal sediment.</title>
        <authorList>
            <person name="Zhou Z.Y."/>
            <person name="An J."/>
            <person name="Jia Y.W."/>
            <person name="Du Z.J."/>
        </authorList>
    </citation>
    <scope>NUCLEOTIDE SEQUENCE</scope>
    <source>
        <strain evidence="3">C2-7</strain>
    </source>
</reference>
<keyword evidence="4" id="KW-1185">Reference proteome</keyword>
<evidence type="ECO:0000256" key="1">
    <source>
        <dbReference type="ARBA" id="ARBA00009766"/>
    </source>
</evidence>
<dbReference type="Pfam" id="PF07012">
    <property type="entry name" value="Curlin_rpt"/>
    <property type="match status" value="1"/>
</dbReference>
<protein>
    <recommendedName>
        <fullName evidence="5">Plug domain-containing protein</fullName>
    </recommendedName>
</protein>
<name>A0ABT7Y898_9BACT</name>